<reference evidence="1" key="1">
    <citation type="journal article" date="2015" name="Nature">
        <title>Complex archaea that bridge the gap between prokaryotes and eukaryotes.</title>
        <authorList>
            <person name="Spang A."/>
            <person name="Saw J.H."/>
            <person name="Jorgensen S.L."/>
            <person name="Zaremba-Niedzwiedzka K."/>
            <person name="Martijn J."/>
            <person name="Lind A.E."/>
            <person name="van Eijk R."/>
            <person name="Schleper C."/>
            <person name="Guy L."/>
            <person name="Ettema T.J."/>
        </authorList>
    </citation>
    <scope>NUCLEOTIDE SEQUENCE</scope>
</reference>
<dbReference type="NCBIfam" id="NF033394">
    <property type="entry name" value="capsid_maj_Podo"/>
    <property type="match status" value="1"/>
</dbReference>
<gene>
    <name evidence="1" type="ORF">LCGC14_2874190</name>
</gene>
<name>A0A0F9ATA4_9ZZZZ</name>
<protein>
    <submittedName>
        <fullName evidence="1">Uncharacterized protein</fullName>
    </submittedName>
</protein>
<dbReference type="AlphaFoldDB" id="A0A0F9ATA4"/>
<proteinExistence type="predicted"/>
<evidence type="ECO:0000313" key="1">
    <source>
        <dbReference type="EMBL" id="KKK75391.1"/>
    </source>
</evidence>
<sequence>MAGNASFDRLITATMEKYIPTLEDNVFTSKPLSFAINTFGNVKTLDGGTQIDVRLMYAETGNQGSYSKGDTFLTDEDEGTTVAQYGWKQYYATVKLSEIDIAKNSGTSAVGRIVEEELERAELSIAESFNTMFFADGSGNASKDFNGLQNLVANTGTLGGIAVALTLGGVPT</sequence>
<dbReference type="EMBL" id="LAZR01055888">
    <property type="protein sequence ID" value="KKK75391.1"/>
    <property type="molecule type" value="Genomic_DNA"/>
</dbReference>
<organism evidence="1">
    <name type="scientific">marine sediment metagenome</name>
    <dbReference type="NCBI Taxonomy" id="412755"/>
    <lineage>
        <taxon>unclassified sequences</taxon>
        <taxon>metagenomes</taxon>
        <taxon>ecological metagenomes</taxon>
    </lineage>
</organism>
<dbReference type="InterPro" id="IPR049718">
    <property type="entry name" value="AKO59007-like"/>
</dbReference>
<accession>A0A0F9ATA4</accession>
<comment type="caution">
    <text evidence="1">The sequence shown here is derived from an EMBL/GenBank/DDBJ whole genome shotgun (WGS) entry which is preliminary data.</text>
</comment>